<evidence type="ECO:0000313" key="3">
    <source>
        <dbReference type="EMBL" id="KAK1523120.1"/>
    </source>
</evidence>
<accession>A0ABQ9S2T5</accession>
<name>A0ABQ9S2T5_9PEZI</name>
<comment type="caution">
    <text evidence="3">The sequence shown here is derived from an EMBL/GenBank/DDBJ whole genome shotgun (WGS) entry which is preliminary data.</text>
</comment>
<evidence type="ECO:0008006" key="5">
    <source>
        <dbReference type="Google" id="ProtNLM"/>
    </source>
</evidence>
<feature type="compositionally biased region" description="Polar residues" evidence="1">
    <location>
        <begin position="104"/>
        <end position="115"/>
    </location>
</feature>
<evidence type="ECO:0000313" key="4">
    <source>
        <dbReference type="Proteomes" id="UP001241169"/>
    </source>
</evidence>
<evidence type="ECO:0000256" key="2">
    <source>
        <dbReference type="SAM" id="Phobius"/>
    </source>
</evidence>
<keyword evidence="2" id="KW-1133">Transmembrane helix</keyword>
<organism evidence="3 4">
    <name type="scientific">Colletotrichum paranaense</name>
    <dbReference type="NCBI Taxonomy" id="1914294"/>
    <lineage>
        <taxon>Eukaryota</taxon>
        <taxon>Fungi</taxon>
        <taxon>Dikarya</taxon>
        <taxon>Ascomycota</taxon>
        <taxon>Pezizomycotina</taxon>
        <taxon>Sordariomycetes</taxon>
        <taxon>Hypocreomycetidae</taxon>
        <taxon>Glomerellales</taxon>
        <taxon>Glomerellaceae</taxon>
        <taxon>Colletotrichum</taxon>
        <taxon>Colletotrichum acutatum species complex</taxon>
    </lineage>
</organism>
<protein>
    <recommendedName>
        <fullName evidence="5">Secreted protein</fullName>
    </recommendedName>
</protein>
<keyword evidence="4" id="KW-1185">Reference proteome</keyword>
<keyword evidence="2" id="KW-0472">Membrane</keyword>
<dbReference type="Proteomes" id="UP001241169">
    <property type="component" value="Unassembled WGS sequence"/>
</dbReference>
<keyword evidence="2" id="KW-0812">Transmembrane</keyword>
<proteinExistence type="predicted"/>
<reference evidence="3 4" key="1">
    <citation type="submission" date="2016-10" db="EMBL/GenBank/DDBJ databases">
        <title>The genome sequence of Colletotrichum fioriniae PJ7.</title>
        <authorList>
            <person name="Baroncelli R."/>
        </authorList>
    </citation>
    <scope>NUCLEOTIDE SEQUENCE [LARGE SCALE GENOMIC DNA]</scope>
    <source>
        <strain evidence="3 4">IMI 384185</strain>
    </source>
</reference>
<gene>
    <name evidence="3" type="ORF">CPAR01_13973</name>
</gene>
<feature type="transmembrane region" description="Helical" evidence="2">
    <location>
        <begin position="20"/>
        <end position="39"/>
    </location>
</feature>
<dbReference type="EMBL" id="MOPA01000014">
    <property type="protein sequence ID" value="KAK1523120.1"/>
    <property type="molecule type" value="Genomic_DNA"/>
</dbReference>
<dbReference type="GeneID" id="85382124"/>
<feature type="region of interest" description="Disordered" evidence="1">
    <location>
        <begin position="86"/>
        <end position="115"/>
    </location>
</feature>
<dbReference type="RefSeq" id="XP_060342959.1">
    <property type="nucleotide sequence ID" value="XM_060498225.1"/>
</dbReference>
<evidence type="ECO:0000256" key="1">
    <source>
        <dbReference type="SAM" id="MobiDB-lite"/>
    </source>
</evidence>
<sequence length="115" mass="12462">MNGTLNGKRQASSSTYLPCLDAWVTSWFLSILFLIHLPFSFPASPCSPAAPASPVVICVSCGRRAGLDLAACRRKLHRFLACHQHPTTTPSQTAKPRPKRKLSITMSSMSSCTAD</sequence>